<dbReference type="Proteomes" id="UP000095743">
    <property type="component" value="Chromosome"/>
</dbReference>
<dbReference type="EMBL" id="CP017269">
    <property type="protein sequence ID" value="AOT72789.1"/>
    <property type="molecule type" value="Genomic_DNA"/>
</dbReference>
<dbReference type="OrthoDB" id="2974776at2"/>
<protein>
    <submittedName>
        <fullName evidence="1">Uncharacterized protein</fullName>
    </submittedName>
</protein>
<gene>
    <name evidence="1" type="ORF">Gferi_26470</name>
</gene>
<proteinExistence type="predicted"/>
<keyword evidence="2" id="KW-1185">Reference proteome</keyword>
<dbReference type="KEGG" id="gfe:Gferi_26470"/>
<evidence type="ECO:0000313" key="1">
    <source>
        <dbReference type="EMBL" id="AOT72789.1"/>
    </source>
</evidence>
<name>A0A1D8GPB2_9FIRM</name>
<organism evidence="1 2">
    <name type="scientific">Geosporobacter ferrireducens</name>
    <dbReference type="NCBI Taxonomy" id="1424294"/>
    <lineage>
        <taxon>Bacteria</taxon>
        <taxon>Bacillati</taxon>
        <taxon>Bacillota</taxon>
        <taxon>Clostridia</taxon>
        <taxon>Peptostreptococcales</taxon>
        <taxon>Thermotaleaceae</taxon>
        <taxon>Geosporobacter</taxon>
    </lineage>
</organism>
<sequence length="144" mass="16623">MILTLTLETLMPKLEKAIELARINRLHIENQPMDIDSSDMDSLEGILENVKDDANLKNLEDYLNTFTDKEIMLTQTIMYIGRDENEENLNEESRESLLNSVMKELGFVLDSKIDRKVEISQMTGKVPFDQYLQRGLVILGNMKI</sequence>
<dbReference type="RefSeq" id="WP_069981098.1">
    <property type="nucleotide sequence ID" value="NZ_CP017269.1"/>
</dbReference>
<reference evidence="1 2" key="1">
    <citation type="submission" date="2016-09" db="EMBL/GenBank/DDBJ databases">
        <title>Genomic analysis reveals versatility of anaerobic energy metabolism of Geosporobacter ferrireducens IRF9 of phylum Firmicutes.</title>
        <authorList>
            <person name="Kim S.-J."/>
        </authorList>
    </citation>
    <scope>NUCLEOTIDE SEQUENCE [LARGE SCALE GENOMIC DNA]</scope>
    <source>
        <strain evidence="1 2">IRF9</strain>
    </source>
</reference>
<evidence type="ECO:0000313" key="2">
    <source>
        <dbReference type="Proteomes" id="UP000095743"/>
    </source>
</evidence>
<dbReference type="AlphaFoldDB" id="A0A1D8GPB2"/>
<accession>A0A1D8GPB2</accession>